<dbReference type="Gene3D" id="3.10.620.30">
    <property type="match status" value="1"/>
</dbReference>
<dbReference type="PROSITE" id="PS50853">
    <property type="entry name" value="FN3"/>
    <property type="match status" value="1"/>
</dbReference>
<dbReference type="Pfam" id="PF01436">
    <property type="entry name" value="NHL"/>
    <property type="match status" value="1"/>
</dbReference>
<dbReference type="PROSITE" id="PS51125">
    <property type="entry name" value="NHL"/>
    <property type="match status" value="1"/>
</dbReference>
<dbReference type="SUPFAM" id="SSF49265">
    <property type="entry name" value="Fibronectin type III"/>
    <property type="match status" value="1"/>
</dbReference>
<dbReference type="PANTHER" id="PTHR24104:SF47">
    <property type="entry name" value="E3 UBIQUITIN-PROTEIN LIGASE NHLRC1"/>
    <property type="match status" value="1"/>
</dbReference>
<keyword evidence="4" id="KW-0645">Protease</keyword>
<dbReference type="GO" id="GO:0008270">
    <property type="term" value="F:zinc ion binding"/>
    <property type="evidence" value="ECO:0007669"/>
    <property type="project" value="UniProtKB-KW"/>
</dbReference>
<keyword evidence="1" id="KW-0677">Repeat</keyword>
<dbReference type="Pfam" id="PF14559">
    <property type="entry name" value="TPR_19"/>
    <property type="match status" value="1"/>
</dbReference>
<dbReference type="SUPFAM" id="SSF101898">
    <property type="entry name" value="NHL repeat"/>
    <property type="match status" value="1"/>
</dbReference>
<dbReference type="PROSITE" id="PS50005">
    <property type="entry name" value="TPR"/>
    <property type="match status" value="3"/>
</dbReference>
<reference evidence="4" key="1">
    <citation type="submission" date="2016-10" db="EMBL/GenBank/DDBJ databases">
        <title>Sequence of Gallionella enrichment culture.</title>
        <authorList>
            <person name="Poehlein A."/>
            <person name="Muehling M."/>
            <person name="Daniel R."/>
        </authorList>
    </citation>
    <scope>NUCLEOTIDE SEQUENCE</scope>
</reference>
<dbReference type="CDD" id="cd05819">
    <property type="entry name" value="NHL"/>
    <property type="match status" value="2"/>
</dbReference>
<dbReference type="SMART" id="SM00028">
    <property type="entry name" value="TPR"/>
    <property type="match status" value="3"/>
</dbReference>
<dbReference type="InterPro" id="IPR011042">
    <property type="entry name" value="6-blade_b-propeller_TolB-like"/>
</dbReference>
<dbReference type="Pfam" id="PF07719">
    <property type="entry name" value="TPR_2"/>
    <property type="match status" value="1"/>
</dbReference>
<dbReference type="Gene3D" id="2.120.10.30">
    <property type="entry name" value="TolB, C-terminal domain"/>
    <property type="match status" value="3"/>
</dbReference>
<dbReference type="GO" id="GO:0006508">
    <property type="term" value="P:proteolysis"/>
    <property type="evidence" value="ECO:0007669"/>
    <property type="project" value="UniProtKB-KW"/>
</dbReference>
<organism evidence="4">
    <name type="scientific">mine drainage metagenome</name>
    <dbReference type="NCBI Taxonomy" id="410659"/>
    <lineage>
        <taxon>unclassified sequences</taxon>
        <taxon>metagenomes</taxon>
        <taxon>ecological metagenomes</taxon>
    </lineage>
</organism>
<dbReference type="PROSITE" id="PS50293">
    <property type="entry name" value="TPR_REGION"/>
    <property type="match status" value="1"/>
</dbReference>
<dbReference type="EMBL" id="MLJW01000067">
    <property type="protein sequence ID" value="OIR03365.1"/>
    <property type="molecule type" value="Genomic_DNA"/>
</dbReference>
<dbReference type="PANTHER" id="PTHR24104">
    <property type="entry name" value="E3 UBIQUITIN-PROTEIN LIGASE NHLRC1-RELATED"/>
    <property type="match status" value="1"/>
</dbReference>
<dbReference type="InterPro" id="IPR036116">
    <property type="entry name" value="FN3_sf"/>
</dbReference>
<dbReference type="InterPro" id="IPR003961">
    <property type="entry name" value="FN3_dom"/>
</dbReference>
<dbReference type="AlphaFoldDB" id="A0A1J5SGS7"/>
<protein>
    <submittedName>
        <fullName evidence="4">Beta-barrel assembly-enhancing protease</fullName>
    </submittedName>
</protein>
<evidence type="ECO:0000256" key="2">
    <source>
        <dbReference type="ARBA" id="ARBA00022803"/>
    </source>
</evidence>
<name>A0A1J5SGS7_9ZZZZ</name>
<evidence type="ECO:0000256" key="1">
    <source>
        <dbReference type="ARBA" id="ARBA00022737"/>
    </source>
</evidence>
<feature type="domain" description="Fibronectin type-III" evidence="3">
    <location>
        <begin position="680"/>
        <end position="767"/>
    </location>
</feature>
<sequence>MRNIFIVISILFFSSAVWAADNGAGATNGFSKADFRREVPAPKLRKLLGAYDGNLYITGQDGSVDIVDQEGKTVMTLAAKSGDTELLRKPEAVSVANATVYVADSKTNQIVMYDLSSGKYTGRFGSKSGGSLASDAALDGPQGVAAYEGVVYVADSGNGRIQMYGINGVFLSTLALSVTPGGAAEKEKAYKLGEPTDIALDTQGRVYVRDADDKSIKIYEPKGLYLRSLPRNGKPAAMCVAEDGIYVADEAGSSILKYDFDANPEYSFGSKGEGKAQFKSLSGLAVDKAQQVYVGDSKKSLIEAFVVEAGKGQDPLPKVAGRASVKWLENISAEVGQLAWDGKETFYAIGKDRKSLVTIRKSTVAGVIKLDDMQLAAVTVDKSGAIWLVDKKGYRAVKLDESGKVLVSLGKEGSGAGQFDNPSAIAISNAGMVFVADRSNHNVQIFREDGVFLNALNGENSTKLSSPVAMAFDQNDNLYILDASRKSVLAYSSAGKSLGEFGKTKDGSLLSSPVSLIAANDEVLVLDGNQVKVFSPKGQFLRSFGAKGTGMGAFDDPVAIAYGGGTNFAISDIGNKRVEVFSTLLKPEAPEQLAAQGKVHSVELRWAQTSSPYIKQYRIYRSGSENGSFMQIGTSSNNQFADQDLDADVHYFYRVGGVTYFGFEGATSSVVSGVPTKFVPPVLASVQVQTTPWQVKLNWAAVDSKYFGAYRIYQKNGETYTRIGEVSQPEFIKDALTPETKYTYYVSTLSSDGTESEKVPVEATTQIFNRPPLEIEVVQLRDVFSNSYKIYERDGIGRIKLTNNTNKSMERLKVTFQLRDFMDFPTETKLDKLLPGESAEVALKAVFNNSILTITEDSSVQAMIEASYFDDGKRVAFNKTPTVNVYDKHRLTWDDRDRYAAFVTPKDPPVLNFVRSVVTQYKETKDQAQLAAAVFDMLGVYGMTYIPDPTNPYQITSGKVDTVDYVQFPRETLERKSGDCDDLVAFYSAALESMGIDTRVLEVPGHMFMMFAAGIAADDDGYTMDNMYVIYDGRLWIPVETTLLGGAFVPAWEKGAATYYKWKDKGLTVLDVHTSWDKYKPASLPDSSLKQSDIPRAEIEKKFPSDYMSVLKISSQTKTRRYLNAIKANPSDVDAHLQMGIILAKAGDRDEAMKYFDKVLTLEPKSSAAMNNRGNIFMIEDKYQDAQKAYLAATQMAPGDANIWVNLARAYKATKDVKKAKAAFVKAQSLDPAVKEGHRALELELLNTL</sequence>
<evidence type="ECO:0000259" key="3">
    <source>
        <dbReference type="PROSITE" id="PS50853"/>
    </source>
</evidence>
<dbReference type="InterPro" id="IPR001258">
    <property type="entry name" value="NHL_repeat"/>
</dbReference>
<dbReference type="Gene3D" id="2.60.40.10">
    <property type="entry name" value="Immunoglobulins"/>
    <property type="match status" value="2"/>
</dbReference>
<gene>
    <name evidence="4" type="primary">bepA_30</name>
    <name evidence="4" type="ORF">GALL_146380</name>
</gene>
<proteinExistence type="predicted"/>
<keyword evidence="2" id="KW-0802">TPR repeat</keyword>
<dbReference type="InterPro" id="IPR013105">
    <property type="entry name" value="TPR_2"/>
</dbReference>
<evidence type="ECO:0000313" key="4">
    <source>
        <dbReference type="EMBL" id="OIR03365.1"/>
    </source>
</evidence>
<dbReference type="GO" id="GO:0008233">
    <property type="term" value="F:peptidase activity"/>
    <property type="evidence" value="ECO:0007669"/>
    <property type="project" value="UniProtKB-KW"/>
</dbReference>
<dbReference type="Gene3D" id="1.25.40.10">
    <property type="entry name" value="Tetratricopeptide repeat domain"/>
    <property type="match status" value="1"/>
</dbReference>
<accession>A0A1J5SGS7</accession>
<keyword evidence="4" id="KW-0378">Hydrolase</keyword>
<dbReference type="SUPFAM" id="SSF63825">
    <property type="entry name" value="YWTD domain"/>
    <property type="match status" value="1"/>
</dbReference>
<dbReference type="InterPro" id="IPR050952">
    <property type="entry name" value="TRIM-NHL_E3_ligases"/>
</dbReference>
<dbReference type="InterPro" id="IPR019734">
    <property type="entry name" value="TPR_rpt"/>
</dbReference>
<dbReference type="InterPro" id="IPR013783">
    <property type="entry name" value="Ig-like_fold"/>
</dbReference>
<dbReference type="InterPro" id="IPR011990">
    <property type="entry name" value="TPR-like_helical_dom_sf"/>
</dbReference>
<dbReference type="SUPFAM" id="SSF48452">
    <property type="entry name" value="TPR-like"/>
    <property type="match status" value="1"/>
</dbReference>
<comment type="caution">
    <text evidence="4">The sequence shown here is derived from an EMBL/GenBank/DDBJ whole genome shotgun (WGS) entry which is preliminary data.</text>
</comment>